<evidence type="ECO:0000313" key="5">
    <source>
        <dbReference type="Proteomes" id="UP001519332"/>
    </source>
</evidence>
<name>A0ABS4TKP4_9PSEU</name>
<evidence type="ECO:0000256" key="1">
    <source>
        <dbReference type="ARBA" id="ARBA00008911"/>
    </source>
</evidence>
<keyword evidence="2 3" id="KW-0808">Transferase</keyword>
<reference evidence="4 5" key="1">
    <citation type="submission" date="2021-03" db="EMBL/GenBank/DDBJ databases">
        <title>Sequencing the genomes of 1000 actinobacteria strains.</title>
        <authorList>
            <person name="Klenk H.-P."/>
        </authorList>
    </citation>
    <scope>NUCLEOTIDE SEQUENCE [LARGE SCALE GENOMIC DNA]</scope>
    <source>
        <strain evidence="4 5">DSM 46670</strain>
    </source>
</reference>
<comment type="pathway">
    <text evidence="3">Metabolic intermediate biosynthesis; chorismate biosynthesis; chorismate from D-erythrose 4-phosphate and phosphoenolpyruvate: step 1/7.</text>
</comment>
<dbReference type="RefSeq" id="WP_209642254.1">
    <property type="nucleotide sequence ID" value="NZ_JAGINW010000001.1"/>
</dbReference>
<comment type="caution">
    <text evidence="4">The sequence shown here is derived from an EMBL/GenBank/DDBJ whole genome shotgun (WGS) entry which is preliminary data.</text>
</comment>
<dbReference type="EC" id="2.5.1.54" evidence="3"/>
<evidence type="ECO:0000256" key="2">
    <source>
        <dbReference type="ARBA" id="ARBA00022679"/>
    </source>
</evidence>
<keyword evidence="5" id="KW-1185">Reference proteome</keyword>
<dbReference type="EMBL" id="JAGINW010000001">
    <property type="protein sequence ID" value="MBP2324997.1"/>
    <property type="molecule type" value="Genomic_DNA"/>
</dbReference>
<keyword evidence="3" id="KW-0028">Amino-acid biosynthesis</keyword>
<evidence type="ECO:0000313" key="4">
    <source>
        <dbReference type="EMBL" id="MBP2324997.1"/>
    </source>
</evidence>
<dbReference type="GO" id="GO:0003849">
    <property type="term" value="F:3-deoxy-7-phosphoheptulonate synthase activity"/>
    <property type="evidence" value="ECO:0007669"/>
    <property type="project" value="UniProtKB-EC"/>
</dbReference>
<dbReference type="SUPFAM" id="SSF51569">
    <property type="entry name" value="Aldolase"/>
    <property type="match status" value="1"/>
</dbReference>
<proteinExistence type="inferred from homology"/>
<evidence type="ECO:0000256" key="3">
    <source>
        <dbReference type="RuleBase" id="RU363071"/>
    </source>
</evidence>
<keyword evidence="3" id="KW-0057">Aromatic amino acid biosynthesis</keyword>
<organism evidence="4 5">
    <name type="scientific">Kibdelosporangium banguiense</name>
    <dbReference type="NCBI Taxonomy" id="1365924"/>
    <lineage>
        <taxon>Bacteria</taxon>
        <taxon>Bacillati</taxon>
        <taxon>Actinomycetota</taxon>
        <taxon>Actinomycetes</taxon>
        <taxon>Pseudonocardiales</taxon>
        <taxon>Pseudonocardiaceae</taxon>
        <taxon>Kibdelosporangium</taxon>
    </lineage>
</organism>
<dbReference type="PANTHER" id="PTHR21337">
    <property type="entry name" value="PHOSPHO-2-DEHYDRO-3-DEOXYHEPTONATE ALDOLASE 1, 2"/>
    <property type="match status" value="1"/>
</dbReference>
<dbReference type="InterPro" id="IPR002480">
    <property type="entry name" value="DAHP_synth_2"/>
</dbReference>
<sequence>MSNLNPAVEAKLQPPWDDPQHVRDVRHQLGASPPLVTLADVELLRRDLAQVAAGRAKVIQAGDCAEDPADANATGVARRVGLIEMLAGVLRMIARRPVVATGRMAGQFGKPRSKPTQQVGDRELPVYRGHMVNGPEPDLRARRPDPDRLITGYDAARRVMAHLGWTDRPTPLAGDLPVWTSHEALLLDYEIPMVREQDDGRLLLTSTHWPWIGERTRHADGAHMDLLAKVLNPVACKVGPTATPEEVLAICARLDPAQEPGRLTLIARMGADAVGDVLPPLAAAVREAGYPVIWLCDPMHANTTVSPEGLKTRFVDTIVEETAAFQEAVSRAGAVAGGLHLETATEDVTECVACETDVGQVGDKYTSLCDPRLNPGQALRVVSAWTG</sequence>
<gene>
    <name evidence="4" type="ORF">JOF56_005382</name>
</gene>
<comment type="catalytic activity">
    <reaction evidence="3">
        <text>D-erythrose 4-phosphate + phosphoenolpyruvate + H2O = 7-phospho-2-dehydro-3-deoxy-D-arabino-heptonate + phosphate</text>
        <dbReference type="Rhea" id="RHEA:14717"/>
        <dbReference type="ChEBI" id="CHEBI:15377"/>
        <dbReference type="ChEBI" id="CHEBI:16897"/>
        <dbReference type="ChEBI" id="CHEBI:43474"/>
        <dbReference type="ChEBI" id="CHEBI:58394"/>
        <dbReference type="ChEBI" id="CHEBI:58702"/>
        <dbReference type="EC" id="2.5.1.54"/>
    </reaction>
</comment>
<protein>
    <recommendedName>
        <fullName evidence="3">Phospho-2-dehydro-3-deoxyheptonate aldolase</fullName>
        <ecNumber evidence="3">2.5.1.54</ecNumber>
    </recommendedName>
</protein>
<comment type="similarity">
    <text evidence="1 3">Belongs to the class-II DAHP synthase family.</text>
</comment>
<dbReference type="PANTHER" id="PTHR21337:SF0">
    <property type="entry name" value="PHOSPHO-2-DEHYDRO-3-DEOXYHEPTONATE ALDOLASE"/>
    <property type="match status" value="1"/>
</dbReference>
<dbReference type="InterPro" id="IPR013785">
    <property type="entry name" value="Aldolase_TIM"/>
</dbReference>
<dbReference type="Proteomes" id="UP001519332">
    <property type="component" value="Unassembled WGS sequence"/>
</dbReference>
<dbReference type="Gene3D" id="3.20.20.70">
    <property type="entry name" value="Aldolase class I"/>
    <property type="match status" value="1"/>
</dbReference>
<dbReference type="Pfam" id="PF01474">
    <property type="entry name" value="DAHP_synth_2"/>
    <property type="match status" value="1"/>
</dbReference>
<accession>A0ABS4TKP4</accession>